<dbReference type="EMBL" id="AMQN01014168">
    <property type="status" value="NOT_ANNOTATED_CDS"/>
    <property type="molecule type" value="Genomic_DNA"/>
</dbReference>
<evidence type="ECO:0000256" key="5">
    <source>
        <dbReference type="ARBA" id="ARBA00023136"/>
    </source>
</evidence>
<comment type="subcellular location">
    <subcellularLocation>
        <location evidence="1">Membrane</location>
        <topology evidence="1">Multi-pass membrane protein</topology>
    </subcellularLocation>
</comment>
<keyword evidence="3 6" id="KW-0812">Transmembrane</keyword>
<dbReference type="EnsemblMetazoa" id="CapteT18141">
    <property type="protein sequence ID" value="CapteP18141"/>
    <property type="gene ID" value="CapteG18141"/>
</dbReference>
<dbReference type="AlphaFoldDB" id="R7TAK4"/>
<dbReference type="STRING" id="283909.R7TAK4"/>
<evidence type="ECO:0000256" key="1">
    <source>
        <dbReference type="ARBA" id="ARBA00004141"/>
    </source>
</evidence>
<reference evidence="8" key="3">
    <citation type="submission" date="2015-06" db="UniProtKB">
        <authorList>
            <consortium name="EnsemblMetazoa"/>
        </authorList>
    </citation>
    <scope>IDENTIFICATION</scope>
</reference>
<keyword evidence="5 6" id="KW-0472">Membrane</keyword>
<evidence type="ECO:0000256" key="4">
    <source>
        <dbReference type="ARBA" id="ARBA00022989"/>
    </source>
</evidence>
<feature type="transmembrane region" description="Helical" evidence="6">
    <location>
        <begin position="54"/>
        <end position="74"/>
    </location>
</feature>
<evidence type="ECO:0000313" key="9">
    <source>
        <dbReference type="Proteomes" id="UP000014760"/>
    </source>
</evidence>
<evidence type="ECO:0000256" key="3">
    <source>
        <dbReference type="ARBA" id="ARBA00022692"/>
    </source>
</evidence>
<evidence type="ECO:0000313" key="8">
    <source>
        <dbReference type="EnsemblMetazoa" id="CapteP18141"/>
    </source>
</evidence>
<dbReference type="HOGENOM" id="CLU_015114_13_4_1"/>
<dbReference type="InterPro" id="IPR050799">
    <property type="entry name" value="ZIP_Transporter"/>
</dbReference>
<dbReference type="GO" id="GO:0071578">
    <property type="term" value="P:zinc ion import across plasma membrane"/>
    <property type="evidence" value="ECO:0007669"/>
    <property type="project" value="TreeGrafter"/>
</dbReference>
<keyword evidence="9" id="KW-1185">Reference proteome</keyword>
<dbReference type="OrthoDB" id="200954at2759"/>
<gene>
    <name evidence="7" type="ORF">CAPTEDRAFT_18141</name>
</gene>
<dbReference type="FunCoup" id="R7TAK4">
    <property type="interactions" value="767"/>
</dbReference>
<evidence type="ECO:0000313" key="7">
    <source>
        <dbReference type="EMBL" id="ELT90758.1"/>
    </source>
</evidence>
<feature type="transmembrane region" description="Helical" evidence="6">
    <location>
        <begin position="192"/>
        <end position="210"/>
    </location>
</feature>
<dbReference type="Proteomes" id="UP000014760">
    <property type="component" value="Unassembled WGS sequence"/>
</dbReference>
<comment type="similarity">
    <text evidence="2">Belongs to the ZIP transporter (TC 2.A.5) family.</text>
</comment>
<proteinExistence type="inferred from homology"/>
<feature type="transmembrane region" description="Helical" evidence="6">
    <location>
        <begin position="231"/>
        <end position="251"/>
    </location>
</feature>
<accession>R7TAK4</accession>
<dbReference type="PANTHER" id="PTHR12191:SF37">
    <property type="entry name" value="ZINC TRANSPORTER FOI"/>
    <property type="match status" value="1"/>
</dbReference>
<keyword evidence="4 6" id="KW-1133">Transmembrane helix</keyword>
<protein>
    <recommendedName>
        <fullName evidence="10">Zinc transporter ZIP4 N-terminal domain-containing protein</fullName>
    </recommendedName>
</protein>
<name>R7TAK4_CAPTE</name>
<dbReference type="EMBL" id="KB310777">
    <property type="protein sequence ID" value="ELT90758.1"/>
    <property type="molecule type" value="Genomic_DNA"/>
</dbReference>
<evidence type="ECO:0000256" key="6">
    <source>
        <dbReference type="SAM" id="Phobius"/>
    </source>
</evidence>
<reference evidence="7 9" key="2">
    <citation type="journal article" date="2013" name="Nature">
        <title>Insights into bilaterian evolution from three spiralian genomes.</title>
        <authorList>
            <person name="Simakov O."/>
            <person name="Marletaz F."/>
            <person name="Cho S.J."/>
            <person name="Edsinger-Gonzales E."/>
            <person name="Havlak P."/>
            <person name="Hellsten U."/>
            <person name="Kuo D.H."/>
            <person name="Larsson T."/>
            <person name="Lv J."/>
            <person name="Arendt D."/>
            <person name="Savage R."/>
            <person name="Osoegawa K."/>
            <person name="de Jong P."/>
            <person name="Grimwood J."/>
            <person name="Chapman J.A."/>
            <person name="Shapiro H."/>
            <person name="Aerts A."/>
            <person name="Otillar R.P."/>
            <person name="Terry A.Y."/>
            <person name="Boore J.L."/>
            <person name="Grigoriev I.V."/>
            <person name="Lindberg D.R."/>
            <person name="Seaver E.C."/>
            <person name="Weisblat D.A."/>
            <person name="Putnam N.H."/>
            <person name="Rokhsar D.S."/>
        </authorList>
    </citation>
    <scope>NUCLEOTIDE SEQUENCE</scope>
    <source>
        <strain evidence="7 9">I ESC-2004</strain>
    </source>
</reference>
<evidence type="ECO:0000256" key="2">
    <source>
        <dbReference type="ARBA" id="ARBA00006939"/>
    </source>
</evidence>
<dbReference type="GO" id="GO:0030003">
    <property type="term" value="P:intracellular monoatomic cation homeostasis"/>
    <property type="evidence" value="ECO:0007669"/>
    <property type="project" value="TreeGrafter"/>
</dbReference>
<feature type="transmembrane region" description="Helical" evidence="6">
    <location>
        <begin position="166"/>
        <end position="186"/>
    </location>
</feature>
<dbReference type="PANTHER" id="PTHR12191">
    <property type="entry name" value="SOLUTE CARRIER FAMILY 39"/>
    <property type="match status" value="1"/>
</dbReference>
<reference evidence="9" key="1">
    <citation type="submission" date="2012-12" db="EMBL/GenBank/DDBJ databases">
        <authorList>
            <person name="Hellsten U."/>
            <person name="Grimwood J."/>
            <person name="Chapman J.A."/>
            <person name="Shapiro H."/>
            <person name="Aerts A."/>
            <person name="Otillar R.P."/>
            <person name="Terry A.Y."/>
            <person name="Boore J.L."/>
            <person name="Simakov O."/>
            <person name="Marletaz F."/>
            <person name="Cho S.-J."/>
            <person name="Edsinger-Gonzales E."/>
            <person name="Havlak P."/>
            <person name="Kuo D.-H."/>
            <person name="Larsson T."/>
            <person name="Lv J."/>
            <person name="Arendt D."/>
            <person name="Savage R."/>
            <person name="Osoegawa K."/>
            <person name="de Jong P."/>
            <person name="Lindberg D.R."/>
            <person name="Seaver E.C."/>
            <person name="Weisblat D.A."/>
            <person name="Putnam N.H."/>
            <person name="Grigoriev I.V."/>
            <person name="Rokhsar D.S."/>
        </authorList>
    </citation>
    <scope>NUCLEOTIDE SEQUENCE</scope>
    <source>
        <strain evidence="9">I ESC-2004</strain>
    </source>
</reference>
<dbReference type="GO" id="GO:0005385">
    <property type="term" value="F:zinc ion transmembrane transporter activity"/>
    <property type="evidence" value="ECO:0007669"/>
    <property type="project" value="TreeGrafter"/>
</dbReference>
<sequence length="261" mass="28293">MDKVFYNHLLQFLVALAIGTLTGDALLHLLPHAISPGGHDESEEEGHGHDLDPIWKGAVILVGIYTFFMVERIMAMITQWKRQKHGRSQHGHSHEVPGDVSSVAWMVIMGDGLHNFTDGLAIGAAFADNLSVGLSTTLAVFCHELPHELGDFAVLLRAGMKVKQALVYNVLSSVLCVIGMVGGLLLGNLESAHGWIYALTAGIFIYISLVDMLPEITSTKTKKGESPCCHLLLQMLGISLGVAIMLIIAIYEDRIMISIDG</sequence>
<dbReference type="GO" id="GO:0005886">
    <property type="term" value="C:plasma membrane"/>
    <property type="evidence" value="ECO:0007669"/>
    <property type="project" value="TreeGrafter"/>
</dbReference>
<feature type="transmembrane region" description="Helical" evidence="6">
    <location>
        <begin position="12"/>
        <end position="34"/>
    </location>
</feature>
<organism evidence="7">
    <name type="scientific">Capitella teleta</name>
    <name type="common">Polychaete worm</name>
    <dbReference type="NCBI Taxonomy" id="283909"/>
    <lineage>
        <taxon>Eukaryota</taxon>
        <taxon>Metazoa</taxon>
        <taxon>Spiralia</taxon>
        <taxon>Lophotrochozoa</taxon>
        <taxon>Annelida</taxon>
        <taxon>Polychaeta</taxon>
        <taxon>Sedentaria</taxon>
        <taxon>Scolecida</taxon>
        <taxon>Capitellidae</taxon>
        <taxon>Capitella</taxon>
    </lineage>
</organism>
<dbReference type="GO" id="GO:0140410">
    <property type="term" value="F:monoatomic cation:bicarbonate symporter activity"/>
    <property type="evidence" value="ECO:0007669"/>
    <property type="project" value="TreeGrafter"/>
</dbReference>
<evidence type="ECO:0008006" key="10">
    <source>
        <dbReference type="Google" id="ProtNLM"/>
    </source>
</evidence>
<dbReference type="Pfam" id="PF02535">
    <property type="entry name" value="Zip"/>
    <property type="match status" value="1"/>
</dbReference>
<dbReference type="InterPro" id="IPR003689">
    <property type="entry name" value="ZIP"/>
</dbReference>
<dbReference type="OMA" id="ERTHENQ"/>